<dbReference type="VEuPathDB" id="CryptoDB:GNI_132860"/>
<proteinExistence type="predicted"/>
<reference evidence="3" key="1">
    <citation type="submission" date="2013-12" db="EMBL/GenBank/DDBJ databases">
        <authorList>
            <person name="Omoto C.K."/>
            <person name="Sibley D."/>
            <person name="Venepally P."/>
            <person name="Hadjithomas M."/>
            <person name="Karamycheva S."/>
            <person name="Brunk B."/>
            <person name="Roos D."/>
            <person name="Caler E."/>
            <person name="Lorenzi H."/>
        </authorList>
    </citation>
    <scope>NUCLEOTIDE SEQUENCE</scope>
</reference>
<dbReference type="EMBL" id="AFNH02000990">
    <property type="protein sequence ID" value="EZG46812.1"/>
    <property type="molecule type" value="Genomic_DNA"/>
</dbReference>
<accession>A0A023B185</accession>
<protein>
    <recommendedName>
        <fullName evidence="2">subtilisin</fullName>
        <ecNumber evidence="2">3.4.21.62</ecNumber>
    </recommendedName>
</protein>
<evidence type="ECO:0000313" key="4">
    <source>
        <dbReference type="Proteomes" id="UP000019763"/>
    </source>
</evidence>
<organism evidence="3 4">
    <name type="scientific">Gregarina niphandrodes</name>
    <name type="common">Septate eugregarine</name>
    <dbReference type="NCBI Taxonomy" id="110365"/>
    <lineage>
        <taxon>Eukaryota</taxon>
        <taxon>Sar</taxon>
        <taxon>Alveolata</taxon>
        <taxon>Apicomplexa</taxon>
        <taxon>Conoidasida</taxon>
        <taxon>Gregarinasina</taxon>
        <taxon>Eugregarinorida</taxon>
        <taxon>Gregarinidae</taxon>
        <taxon>Gregarina</taxon>
    </lineage>
</organism>
<dbReference type="GO" id="GO:0004252">
    <property type="term" value="F:serine-type endopeptidase activity"/>
    <property type="evidence" value="ECO:0007669"/>
    <property type="project" value="UniProtKB-EC"/>
</dbReference>
<dbReference type="AlphaFoldDB" id="A0A023B185"/>
<dbReference type="GO" id="GO:0006508">
    <property type="term" value="P:proteolysis"/>
    <property type="evidence" value="ECO:0007669"/>
    <property type="project" value="InterPro"/>
</dbReference>
<dbReference type="RefSeq" id="XP_011132236.1">
    <property type="nucleotide sequence ID" value="XM_011133934.1"/>
</dbReference>
<dbReference type="SUPFAM" id="SSF52743">
    <property type="entry name" value="Subtilisin-like"/>
    <property type="match status" value="1"/>
</dbReference>
<comment type="catalytic activity">
    <reaction evidence="1">
        <text>Hydrolysis of proteins with broad specificity for peptide bonds, and a preference for a large uncharged residue in P1. Hydrolyzes peptide amides.</text>
        <dbReference type="EC" id="3.4.21.62"/>
    </reaction>
</comment>
<comment type="caution">
    <text evidence="3">The sequence shown here is derived from an EMBL/GenBank/DDBJ whole genome shotgun (WGS) entry which is preliminary data.</text>
</comment>
<dbReference type="InterPro" id="IPR036852">
    <property type="entry name" value="Peptidase_S8/S53_dom_sf"/>
</dbReference>
<dbReference type="EC" id="3.4.21.62" evidence="2"/>
<gene>
    <name evidence="3" type="ORF">GNI_132860</name>
</gene>
<evidence type="ECO:0000256" key="1">
    <source>
        <dbReference type="ARBA" id="ARBA00023529"/>
    </source>
</evidence>
<dbReference type="GeneID" id="22914658"/>
<evidence type="ECO:0000256" key="2">
    <source>
        <dbReference type="ARBA" id="ARBA00023619"/>
    </source>
</evidence>
<name>A0A023B185_GRENI</name>
<evidence type="ECO:0000313" key="3">
    <source>
        <dbReference type="EMBL" id="EZG46812.1"/>
    </source>
</evidence>
<keyword evidence="4" id="KW-1185">Reference proteome</keyword>
<sequence length="173" mass="17807">MDYAVRMNIPVVLAPFGTRQRLPVLSHVMQAAAAHNVVTVASVAGEVYGRLEWPALYALEGPEFGTFAVAGLTTDGGLLAQVPKAAQGVLAVPGENIVGLGIHSSYGIGSGNAAAAAIVAAFVSMALAHRETTYAELLNKLQKTPPPWTGTPSTGTPGIGADVIKINAMTFLQ</sequence>
<dbReference type="Proteomes" id="UP000019763">
    <property type="component" value="Unassembled WGS sequence"/>
</dbReference>
<dbReference type="Gene3D" id="3.40.50.200">
    <property type="entry name" value="Peptidase S8/S53 domain"/>
    <property type="match status" value="1"/>
</dbReference>